<evidence type="ECO:0000256" key="2">
    <source>
        <dbReference type="ARBA" id="ARBA00022490"/>
    </source>
</evidence>
<dbReference type="InterPro" id="IPR000435">
    <property type="entry name" value="Tektins"/>
</dbReference>
<keyword evidence="3" id="KW-0966">Cell projection</keyword>
<dbReference type="GO" id="GO:0005930">
    <property type="term" value="C:axoneme"/>
    <property type="evidence" value="ECO:0007669"/>
    <property type="project" value="UniProtKB-SubCell"/>
</dbReference>
<comment type="similarity">
    <text evidence="1 3">Belongs to the tektin family.</text>
</comment>
<dbReference type="Proteomes" id="UP000075809">
    <property type="component" value="Unassembled WGS sequence"/>
</dbReference>
<organism evidence="4 5">
    <name type="scientific">Mycetomoellerius zeteki</name>
    <dbReference type="NCBI Taxonomy" id="64791"/>
    <lineage>
        <taxon>Eukaryota</taxon>
        <taxon>Metazoa</taxon>
        <taxon>Ecdysozoa</taxon>
        <taxon>Arthropoda</taxon>
        <taxon>Hexapoda</taxon>
        <taxon>Insecta</taxon>
        <taxon>Pterygota</taxon>
        <taxon>Neoptera</taxon>
        <taxon>Endopterygota</taxon>
        <taxon>Hymenoptera</taxon>
        <taxon>Apocrita</taxon>
        <taxon>Aculeata</taxon>
        <taxon>Formicoidea</taxon>
        <taxon>Formicidae</taxon>
        <taxon>Myrmicinae</taxon>
        <taxon>Mycetomoellerius</taxon>
    </lineage>
</organism>
<dbReference type="GO" id="GO:0060271">
    <property type="term" value="P:cilium assembly"/>
    <property type="evidence" value="ECO:0007669"/>
    <property type="project" value="UniProtKB-UniRule"/>
</dbReference>
<name>A0A151X6Y6_9HYME</name>
<keyword evidence="3" id="KW-0969">Cilium</keyword>
<comment type="subcellular location">
    <subcellularLocation>
        <location evidence="3">Cytoplasm</location>
        <location evidence="3">Cytoskeleton</location>
        <location evidence="3">Cilium axoneme</location>
    </subcellularLocation>
</comment>
<dbReference type="GO" id="GO:0060294">
    <property type="term" value="P:cilium movement involved in cell motility"/>
    <property type="evidence" value="ECO:0007669"/>
    <property type="project" value="UniProtKB-UniRule"/>
</dbReference>
<keyword evidence="3" id="KW-0282">Flagellum</keyword>
<keyword evidence="5" id="KW-1185">Reference proteome</keyword>
<gene>
    <name evidence="4" type="ORF">ALC60_05054</name>
</gene>
<dbReference type="Pfam" id="PF03148">
    <property type="entry name" value="Tektin"/>
    <property type="match status" value="1"/>
</dbReference>
<evidence type="ECO:0000256" key="3">
    <source>
        <dbReference type="RuleBase" id="RU367040"/>
    </source>
</evidence>
<dbReference type="GO" id="GO:0015630">
    <property type="term" value="C:microtubule cytoskeleton"/>
    <property type="evidence" value="ECO:0007669"/>
    <property type="project" value="UniProtKB-UniRule"/>
</dbReference>
<evidence type="ECO:0000313" key="5">
    <source>
        <dbReference type="Proteomes" id="UP000075809"/>
    </source>
</evidence>
<protein>
    <recommendedName>
        <fullName evidence="3">Tektin</fullName>
    </recommendedName>
</protein>
<dbReference type="AlphaFoldDB" id="A0A151X6Y6"/>
<keyword evidence="2" id="KW-0963">Cytoplasm</keyword>
<dbReference type="InterPro" id="IPR048256">
    <property type="entry name" value="Tektin-like"/>
</dbReference>
<evidence type="ECO:0000256" key="1">
    <source>
        <dbReference type="ARBA" id="ARBA00007209"/>
    </source>
</evidence>
<dbReference type="PANTHER" id="PTHR19960">
    <property type="entry name" value="TEKTIN"/>
    <property type="match status" value="1"/>
</dbReference>
<dbReference type="PANTHER" id="PTHR19960:SF7">
    <property type="entry name" value="TEKTIN"/>
    <property type="match status" value="1"/>
</dbReference>
<dbReference type="EMBL" id="KQ982476">
    <property type="protein sequence ID" value="KYQ56070.1"/>
    <property type="molecule type" value="Genomic_DNA"/>
</dbReference>
<sequence>MAKFVSTYEKPLPHIGLSDWYTKQWELRQNADVRRSEACRLRNSSKTTRSEGNVTTKWDTYINDARITDRYISNIILCLARVLELSRWKDIIDDLLQKLLTEIDLLNDEKANTQKELENITHPLRIASECISMRDCRRETELTYDEADIELKKELRSIANIHEEFTKRAQAAWEKLNRLEALKFRLSLDIEDKNETIRIDKDNLELDHTSANISYKPRTSIDKTSSITYEVWLDRCRCSKLSAEKELSESYNFREATRVMREHALNDIKAQQDATDYTLRKRIYQTQKGRNEMEWQKLKVQKEMEMLGNEITQLETTLMSKTGVVKCVETRLENRIYRPGSELCKDEVELGLKKEALQLKQTEEDLIKMIEHAKTSYNSLESLLIRIDNNLEDKQHSLNTDVMCLDMRAPLKTGDRARLPNETDRNIVLTHMEKEIPLES</sequence>
<reference evidence="4 5" key="1">
    <citation type="submission" date="2015-09" db="EMBL/GenBank/DDBJ databases">
        <title>Trachymyrmex zeteki WGS genome.</title>
        <authorList>
            <person name="Nygaard S."/>
            <person name="Hu H."/>
            <person name="Boomsma J."/>
            <person name="Zhang G."/>
        </authorList>
    </citation>
    <scope>NUCLEOTIDE SEQUENCE [LARGE SCALE GENOMIC DNA]</scope>
    <source>
        <strain evidence="4">Tzet28-1</strain>
        <tissue evidence="4">Whole body</tissue>
    </source>
</reference>
<dbReference type="GO" id="GO:0005634">
    <property type="term" value="C:nucleus"/>
    <property type="evidence" value="ECO:0007669"/>
    <property type="project" value="TreeGrafter"/>
</dbReference>
<proteinExistence type="inferred from homology"/>
<dbReference type="STRING" id="64791.A0A151X6Y6"/>
<evidence type="ECO:0000313" key="4">
    <source>
        <dbReference type="EMBL" id="KYQ56070.1"/>
    </source>
</evidence>
<accession>A0A151X6Y6</accession>